<evidence type="ECO:0000259" key="6">
    <source>
        <dbReference type="Pfam" id="PF24503"/>
    </source>
</evidence>
<dbReference type="Gene3D" id="2.40.40.50">
    <property type="entry name" value="Ubiquitin fusion degradation protein UFD1, N-terminal domain"/>
    <property type="match status" value="1"/>
</dbReference>
<dbReference type="Proteomes" id="UP000243797">
    <property type="component" value="Unassembled WGS sequence"/>
</dbReference>
<dbReference type="InterPro" id="IPR049439">
    <property type="entry name" value="TRAFD1-XIAF1_Znf"/>
</dbReference>
<dbReference type="Pfam" id="PF16558">
    <property type="entry name" value="AZUL"/>
    <property type="match status" value="1"/>
</dbReference>
<dbReference type="STRING" id="2082308.A0A2K1QKQ8"/>
<gene>
    <name evidence="8" type="ORF">CAC42_4200</name>
</gene>
<evidence type="ECO:0000256" key="2">
    <source>
        <dbReference type="ARBA" id="ARBA00022786"/>
    </source>
</evidence>
<evidence type="ECO:0000259" key="7">
    <source>
        <dbReference type="Pfam" id="PF24842"/>
    </source>
</evidence>
<sequence>MSTAEPAALQWTAQLQCAPLSQGSRLPGDKIILPPSALEQLLSASASAASSSVDPAPAFDPWNPRAYHTYRQNVQEKQQQLPQPLTFRLINPESGRIVYAGIREFSADEGQIVLSPFLYSALGLKEPELQSDGAGKAPQGDGAALDGPRVTVHFRELSKGSYVKLRPLEAGYDVEDWKALLEQYMRSNFTTLTKGEVLEVPGEAAMGSPEVFRFLVDEFKPDAEGICVVDTDLEVDIEALNEEQARETVKRIAAKYQNGTTAHAGSSQGGDIDIFKEHTGHVLPGEYVDYQLPSWPREQPLEIELSRASDTEDLDLLISPLSAYQRGRPRADAYVFADWEDRPIKRLKLQPTNVELEGAEALYVSVYAYKLPDVDDTGETQDQEPRHFTIRAKVVDAQAQNTHETGMQFDQPPNEGDVKCKNCNQWIPGRTLMLHENFCLRNNILCPQGCGQIFQKRSPAYQQHWHCAHDTHFGSTPLTLQKHNNLYHPPSPLTCTRCPTVQTFSSIPLLAQHHTTTCPSKPILCRFCHLAVPQEGDSDTPNPEALLSGLTPHELLCGARTTECHLCNRIVRLRDMDTHLKGHDLDRKSRSRPRLCRNVYCGNTLDGANRAGSTRAGIDSGNDVGLCKPCYAPLYVTMYDPEGKALKRRVERRYLTQLMNGCGKAWCQNAFCKTGRKNAGLSEEGTVAKTAVPMVRDYVQGVAGGDTPLHFCVEEGTQRRRERAGMLKEELEGRLGRRAFGFEWCVAAMEAEEGELERARVWLENWAPRVEEERMA</sequence>
<dbReference type="Pfam" id="PF21366">
    <property type="entry name" value="TRAFD1-XIAF1_ZnF"/>
    <property type="match status" value="1"/>
</dbReference>
<dbReference type="Gene3D" id="3.10.330.10">
    <property type="match status" value="1"/>
</dbReference>
<dbReference type="GO" id="GO:0036503">
    <property type="term" value="P:ERAD pathway"/>
    <property type="evidence" value="ECO:0007669"/>
    <property type="project" value="TreeGrafter"/>
</dbReference>
<dbReference type="PANTHER" id="PTHR12555">
    <property type="entry name" value="UBIQUITIN FUSION DEGRADATON PROTEIN 1"/>
    <property type="match status" value="1"/>
</dbReference>
<comment type="similarity">
    <text evidence="1">Belongs to the UFD1 family.</text>
</comment>
<dbReference type="Pfam" id="PF23580">
    <property type="entry name" value="Znf_XAF1_N"/>
    <property type="match status" value="1"/>
</dbReference>
<feature type="domain" description="Ubiquitin fusion degradation protein UFD1 N-terminal subdomain 2" evidence="7">
    <location>
        <begin position="159"/>
        <end position="239"/>
    </location>
</feature>
<organism evidence="8 9">
    <name type="scientific">Sphaceloma murrayae</name>
    <dbReference type="NCBI Taxonomy" id="2082308"/>
    <lineage>
        <taxon>Eukaryota</taxon>
        <taxon>Fungi</taxon>
        <taxon>Dikarya</taxon>
        <taxon>Ascomycota</taxon>
        <taxon>Pezizomycotina</taxon>
        <taxon>Dothideomycetes</taxon>
        <taxon>Dothideomycetidae</taxon>
        <taxon>Myriangiales</taxon>
        <taxon>Elsinoaceae</taxon>
        <taxon>Sphaceloma</taxon>
    </lineage>
</organism>
<feature type="domain" description="TRAFD1/XAF1 zinc finger" evidence="5">
    <location>
        <begin position="550"/>
        <end position="579"/>
    </location>
</feature>
<evidence type="ECO:0000259" key="3">
    <source>
        <dbReference type="Pfam" id="PF03152"/>
    </source>
</evidence>
<dbReference type="InterPro" id="IPR055418">
    <property type="entry name" value="UFD1_N2"/>
</dbReference>
<dbReference type="GO" id="GO:0031593">
    <property type="term" value="F:polyubiquitin modification-dependent protein binding"/>
    <property type="evidence" value="ECO:0007669"/>
    <property type="project" value="TreeGrafter"/>
</dbReference>
<dbReference type="GO" id="GO:0006511">
    <property type="term" value="P:ubiquitin-dependent protein catabolic process"/>
    <property type="evidence" value="ECO:0007669"/>
    <property type="project" value="InterPro"/>
</dbReference>
<dbReference type="Gene3D" id="3.30.40.10">
    <property type="entry name" value="Zinc/RING finger domain, C3HC4 (zinc finger)"/>
    <property type="match status" value="1"/>
</dbReference>
<dbReference type="InterPro" id="IPR042556">
    <property type="entry name" value="AZUL_sf"/>
</dbReference>
<dbReference type="AlphaFoldDB" id="A0A2K1QKQ8"/>
<dbReference type="InterPro" id="IPR055417">
    <property type="entry name" value="UFD1_N1"/>
</dbReference>
<dbReference type="Pfam" id="PF24503">
    <property type="entry name" value="DUF7590"/>
    <property type="match status" value="1"/>
</dbReference>
<proteinExistence type="inferred from homology"/>
<dbReference type="InterPro" id="IPR004854">
    <property type="entry name" value="Ufd1-like"/>
</dbReference>
<dbReference type="InParanoid" id="A0A2K1QKQ8"/>
<dbReference type="GO" id="GO:0034098">
    <property type="term" value="C:VCP-NPL4-UFD1 AAA ATPase complex"/>
    <property type="evidence" value="ECO:0007669"/>
    <property type="project" value="TreeGrafter"/>
</dbReference>
<dbReference type="InterPro" id="IPR042299">
    <property type="entry name" value="Ufd1-like_Nn"/>
</dbReference>
<keyword evidence="2" id="KW-0833">Ubl conjugation pathway</keyword>
<evidence type="ECO:0000256" key="1">
    <source>
        <dbReference type="ARBA" id="ARBA00006043"/>
    </source>
</evidence>
<feature type="domain" description="Ubiquitin fusion degradation protein UFD1 N-terminal subdomain 1" evidence="3">
    <location>
        <begin position="78"/>
        <end position="127"/>
    </location>
</feature>
<evidence type="ECO:0000259" key="4">
    <source>
        <dbReference type="Pfam" id="PF16558"/>
    </source>
</evidence>
<reference evidence="8 9" key="1">
    <citation type="submission" date="2017-06" db="EMBL/GenBank/DDBJ databases">
        <title>Draft genome sequence of a variant of Elsinoe murrayae.</title>
        <authorList>
            <person name="Cheng Q."/>
        </authorList>
    </citation>
    <scope>NUCLEOTIDE SEQUENCE [LARGE SCALE GENOMIC DNA]</scope>
    <source>
        <strain evidence="8 9">CQ-2017a</strain>
    </source>
</reference>
<dbReference type="Gene3D" id="6.10.130.10">
    <property type="entry name" value="Ubiquitin-protein ligase E3A, N-terminal zinc-binding domain (AZUL)"/>
    <property type="match status" value="1"/>
</dbReference>
<dbReference type="InterPro" id="IPR032353">
    <property type="entry name" value="AZUL"/>
</dbReference>
<evidence type="ECO:0000313" key="9">
    <source>
        <dbReference type="Proteomes" id="UP000243797"/>
    </source>
</evidence>
<evidence type="ECO:0000259" key="5">
    <source>
        <dbReference type="Pfam" id="PF21366"/>
    </source>
</evidence>
<protein>
    <submittedName>
        <fullName evidence="8">Ubiquitin fusion degradation protein 1</fullName>
    </submittedName>
</protein>
<dbReference type="EMBL" id="NKHZ01000068">
    <property type="protein sequence ID" value="PNS15748.1"/>
    <property type="molecule type" value="Genomic_DNA"/>
</dbReference>
<dbReference type="Pfam" id="PF03152">
    <property type="entry name" value="UFD1_N1"/>
    <property type="match status" value="1"/>
</dbReference>
<accession>A0A2K1QKQ8</accession>
<comment type="caution">
    <text evidence="8">The sequence shown here is derived from an EMBL/GenBank/DDBJ whole genome shotgun (WGS) entry which is preliminary data.</text>
</comment>
<feature type="domain" description="DUF7590" evidence="6">
    <location>
        <begin position="265"/>
        <end position="394"/>
    </location>
</feature>
<dbReference type="OrthoDB" id="193703at2759"/>
<dbReference type="Pfam" id="PF24842">
    <property type="entry name" value="UFD1_N2"/>
    <property type="match status" value="1"/>
</dbReference>
<dbReference type="InterPro" id="IPR056012">
    <property type="entry name" value="DUF7590"/>
</dbReference>
<dbReference type="PANTHER" id="PTHR12555:SF15">
    <property type="entry name" value="FUSION DEGRADATION PROTEIN (UFD1), PUTATIVE (AFU_ORTHOLOGUE AFUA_4G04640)-RELATED"/>
    <property type="match status" value="1"/>
</dbReference>
<feature type="domain" description="Ubiquitin-protein ligase E3A N-terminal zinc-binding" evidence="4">
    <location>
        <begin position="652"/>
        <end position="679"/>
    </location>
</feature>
<evidence type="ECO:0000313" key="8">
    <source>
        <dbReference type="EMBL" id="PNS15748.1"/>
    </source>
</evidence>
<keyword evidence="9" id="KW-1185">Reference proteome</keyword>
<dbReference type="InterPro" id="IPR013083">
    <property type="entry name" value="Znf_RING/FYVE/PHD"/>
</dbReference>
<name>A0A2K1QKQ8_9PEZI</name>